<dbReference type="PANTHER" id="PTHR34322:SF2">
    <property type="entry name" value="TRANSPOSASE IS200-LIKE DOMAIN-CONTAINING PROTEIN"/>
    <property type="match status" value="1"/>
</dbReference>
<proteinExistence type="predicted"/>
<dbReference type="AlphaFoldDB" id="A0A0K6H6K1"/>
<name>A0A0K6H6K1_9GAMM</name>
<keyword evidence="3" id="KW-1185">Reference proteome</keyword>
<dbReference type="Pfam" id="PF01797">
    <property type="entry name" value="Y1_Tnp"/>
    <property type="match status" value="1"/>
</dbReference>
<dbReference type="Proteomes" id="UP000182598">
    <property type="component" value="Unassembled WGS sequence"/>
</dbReference>
<dbReference type="SMART" id="SM01321">
    <property type="entry name" value="Y1_Tnp"/>
    <property type="match status" value="1"/>
</dbReference>
<dbReference type="EMBL" id="CYHB01000004">
    <property type="protein sequence ID" value="CUA86474.1"/>
    <property type="molecule type" value="Genomic_DNA"/>
</dbReference>
<protein>
    <submittedName>
        <fullName evidence="2">REP element-mobilizing transposase RayT</fullName>
    </submittedName>
</protein>
<dbReference type="GO" id="GO:0004803">
    <property type="term" value="F:transposase activity"/>
    <property type="evidence" value="ECO:0007669"/>
    <property type="project" value="InterPro"/>
</dbReference>
<dbReference type="GO" id="GO:0006313">
    <property type="term" value="P:DNA transposition"/>
    <property type="evidence" value="ECO:0007669"/>
    <property type="project" value="InterPro"/>
</dbReference>
<feature type="domain" description="Transposase IS200-like" evidence="1">
    <location>
        <begin position="16"/>
        <end position="124"/>
    </location>
</feature>
<sequence length="238" mass="27898">MTRRTRYSGADVSQHIYDRGNNRQRIFIDEQDYAHFAAAMFRFAKKFDIAIHAWALMPNHFHILLTPSKPDTLPSFMQFLKSTYTTYFNMKNKRTGTIWEQRYKQLLADNQEYILELYRYIELNPVRAHLTKGPRGFHWTSYHTNAMGVPSGGLTPHPYYLLLGTDEHERQKNYREFVRAAFGKERSFYEAQVAILKTAAASIAVYGPEEFHKKISERVTFALPHYQRLMIMTEQAGG</sequence>
<dbReference type="InterPro" id="IPR036515">
    <property type="entry name" value="Transposase_17_sf"/>
</dbReference>
<accession>A0A0K6H6K1</accession>
<dbReference type="RefSeq" id="WP_055439162.1">
    <property type="nucleotide sequence ID" value="NZ_CYHB01000004.1"/>
</dbReference>
<dbReference type="PANTHER" id="PTHR34322">
    <property type="entry name" value="TRANSPOSASE, Y1_TNP DOMAIN-CONTAINING"/>
    <property type="match status" value="1"/>
</dbReference>
<dbReference type="InterPro" id="IPR002686">
    <property type="entry name" value="Transposase_17"/>
</dbReference>
<evidence type="ECO:0000313" key="2">
    <source>
        <dbReference type="EMBL" id="CUA86474.1"/>
    </source>
</evidence>
<evidence type="ECO:0000313" key="3">
    <source>
        <dbReference type="Proteomes" id="UP000182598"/>
    </source>
</evidence>
<evidence type="ECO:0000259" key="1">
    <source>
        <dbReference type="SMART" id="SM01321"/>
    </source>
</evidence>
<dbReference type="Gene3D" id="3.30.70.1290">
    <property type="entry name" value="Transposase IS200-like"/>
    <property type="match status" value="1"/>
</dbReference>
<dbReference type="GO" id="GO:0003677">
    <property type="term" value="F:DNA binding"/>
    <property type="evidence" value="ECO:0007669"/>
    <property type="project" value="InterPro"/>
</dbReference>
<gene>
    <name evidence="2" type="ORF">Ga0061064_1496</name>
</gene>
<organism evidence="2 3">
    <name type="scientific">Pseudidiomarina woesei</name>
    <dbReference type="NCBI Taxonomy" id="1381080"/>
    <lineage>
        <taxon>Bacteria</taxon>
        <taxon>Pseudomonadati</taxon>
        <taxon>Pseudomonadota</taxon>
        <taxon>Gammaproteobacteria</taxon>
        <taxon>Alteromonadales</taxon>
        <taxon>Idiomarinaceae</taxon>
        <taxon>Pseudidiomarina</taxon>
    </lineage>
</organism>
<reference evidence="3" key="1">
    <citation type="submission" date="2015-08" db="EMBL/GenBank/DDBJ databases">
        <authorList>
            <person name="Varghese N."/>
        </authorList>
    </citation>
    <scope>NUCLEOTIDE SEQUENCE [LARGE SCALE GENOMIC DNA]</scope>
    <source>
        <strain evidence="3">DSM 27808</strain>
    </source>
</reference>
<dbReference type="SUPFAM" id="SSF143422">
    <property type="entry name" value="Transposase IS200-like"/>
    <property type="match status" value="1"/>
</dbReference>